<dbReference type="EMBL" id="LSYV01000064">
    <property type="protein sequence ID" value="KXZ44711.1"/>
    <property type="molecule type" value="Genomic_DNA"/>
</dbReference>
<name>A0A150G4G4_GONPE</name>
<feature type="domain" description="SnoaL-like" evidence="2">
    <location>
        <begin position="25"/>
        <end position="125"/>
    </location>
</feature>
<dbReference type="Proteomes" id="UP000075714">
    <property type="component" value="Unassembled WGS sequence"/>
</dbReference>
<reference evidence="4" key="1">
    <citation type="journal article" date="2016" name="Nat. Commun.">
        <title>The Gonium pectorale genome demonstrates co-option of cell cycle regulation during the evolution of multicellularity.</title>
        <authorList>
            <person name="Hanschen E.R."/>
            <person name="Marriage T.N."/>
            <person name="Ferris P.J."/>
            <person name="Hamaji T."/>
            <person name="Toyoda A."/>
            <person name="Fujiyama A."/>
            <person name="Neme R."/>
            <person name="Noguchi H."/>
            <person name="Minakuchi Y."/>
            <person name="Suzuki M."/>
            <person name="Kawai-Toyooka H."/>
            <person name="Smith D.R."/>
            <person name="Sparks H."/>
            <person name="Anderson J."/>
            <person name="Bakaric R."/>
            <person name="Luria V."/>
            <person name="Karger A."/>
            <person name="Kirschner M.W."/>
            <person name="Durand P.M."/>
            <person name="Michod R.E."/>
            <person name="Nozaki H."/>
            <person name="Olson B.J."/>
        </authorList>
    </citation>
    <scope>NUCLEOTIDE SEQUENCE [LARGE SCALE GENOMIC DNA]</scope>
    <source>
        <strain evidence="4">NIES-2863</strain>
    </source>
</reference>
<dbReference type="SUPFAM" id="SSF54427">
    <property type="entry name" value="NTF2-like"/>
    <property type="match status" value="1"/>
</dbReference>
<dbReference type="InterPro" id="IPR037401">
    <property type="entry name" value="SnoaL-like"/>
</dbReference>
<gene>
    <name evidence="3" type="ORF">GPECTOR_63g38</name>
</gene>
<evidence type="ECO:0000256" key="1">
    <source>
        <dbReference type="SAM" id="MobiDB-lite"/>
    </source>
</evidence>
<dbReference type="Gene3D" id="3.10.450.50">
    <property type="match status" value="1"/>
</dbReference>
<proteinExistence type="predicted"/>
<organism evidence="3 4">
    <name type="scientific">Gonium pectorale</name>
    <name type="common">Green alga</name>
    <dbReference type="NCBI Taxonomy" id="33097"/>
    <lineage>
        <taxon>Eukaryota</taxon>
        <taxon>Viridiplantae</taxon>
        <taxon>Chlorophyta</taxon>
        <taxon>core chlorophytes</taxon>
        <taxon>Chlorophyceae</taxon>
        <taxon>CS clade</taxon>
        <taxon>Chlamydomonadales</taxon>
        <taxon>Volvocaceae</taxon>
        <taxon>Gonium</taxon>
    </lineage>
</organism>
<comment type="caution">
    <text evidence="3">The sequence shown here is derived from an EMBL/GenBank/DDBJ whole genome shotgun (WGS) entry which is preliminary data.</text>
</comment>
<dbReference type="OrthoDB" id="3657563at2759"/>
<evidence type="ECO:0000313" key="4">
    <source>
        <dbReference type="Proteomes" id="UP000075714"/>
    </source>
</evidence>
<feature type="compositionally biased region" description="Low complexity" evidence="1">
    <location>
        <begin position="187"/>
        <end position="213"/>
    </location>
</feature>
<feature type="region of interest" description="Disordered" evidence="1">
    <location>
        <begin position="129"/>
        <end position="213"/>
    </location>
</feature>
<dbReference type="Pfam" id="PF12680">
    <property type="entry name" value="SnoaL_2"/>
    <property type="match status" value="1"/>
</dbReference>
<sequence>MEGLNKVYPKDWRVKQMVDTCHVYYSGIWSRGDLRQAEALLDPAFVRRDLCGAAGWGGSGGPNGGGGAGGGMGLVVGPRAFRSLVEDVRRQYPDYYIEVDEVAVSDTHRLFVSWTSHGTQLEAPDPWVAANAYHPHPGHHTPHPAQPDAATSASASRTLKPAPTQPHHVYGEKRPLFAPASPLYSQPSGAGQLSPAAPASPSGAASASSSAPSYHNSLVHGVDIITFNRDRSKILEVDVFRQLSNDERRQLERRLAPDPLEIRLARLHWEQQR</sequence>
<dbReference type="InterPro" id="IPR032710">
    <property type="entry name" value="NTF2-like_dom_sf"/>
</dbReference>
<dbReference type="AlphaFoldDB" id="A0A150G4G4"/>
<evidence type="ECO:0000259" key="2">
    <source>
        <dbReference type="Pfam" id="PF12680"/>
    </source>
</evidence>
<protein>
    <recommendedName>
        <fullName evidence="2">SnoaL-like domain-containing protein</fullName>
    </recommendedName>
</protein>
<accession>A0A150G4G4</accession>
<keyword evidence="4" id="KW-1185">Reference proteome</keyword>
<evidence type="ECO:0000313" key="3">
    <source>
        <dbReference type="EMBL" id="KXZ44711.1"/>
    </source>
</evidence>